<dbReference type="AlphaFoldDB" id="X0RIE0"/>
<organism evidence="1">
    <name type="scientific">marine sediment metagenome</name>
    <dbReference type="NCBI Taxonomy" id="412755"/>
    <lineage>
        <taxon>unclassified sequences</taxon>
        <taxon>metagenomes</taxon>
        <taxon>ecological metagenomes</taxon>
    </lineage>
</organism>
<feature type="non-terminal residue" evidence="1">
    <location>
        <position position="289"/>
    </location>
</feature>
<name>X0RIE0_9ZZZZ</name>
<sequence length="289" mass="32607">MRQYSETLTAATNSRGVLDIDTVKGCYFGMKTYPDGGCYKLCYAAKIAARYKIDFSKSIIRKDINHSRIEKAVIRHKLPWFRVGTMGDPSYSWNYTIKVCEWLSRFKTPVIITKHWVPMSNDHISALKKCGAIVNTSTSPLDSRAEIDYRVNTFKSLKKLGVKSVLRVVSVKFGADSKYDEKKHIQDRLFLNTPIIDNPLRIMINDNRVVSGQIVVQKHKGAVGGSTVSISNKATYLGKCGLCPDQCGVEFNKLWVGGYKMTKGEDDSKMVPCKYDPKAMNQIEMFTDT</sequence>
<proteinExistence type="predicted"/>
<comment type="caution">
    <text evidence="1">The sequence shown here is derived from an EMBL/GenBank/DDBJ whole genome shotgun (WGS) entry which is preliminary data.</text>
</comment>
<dbReference type="EMBL" id="BARS01008988">
    <property type="protein sequence ID" value="GAF68609.1"/>
    <property type="molecule type" value="Genomic_DNA"/>
</dbReference>
<accession>X0RIE0</accession>
<gene>
    <name evidence="1" type="ORF">S01H1_17020</name>
</gene>
<reference evidence="1" key="1">
    <citation type="journal article" date="2014" name="Front. Microbiol.">
        <title>High frequency of phylogenetically diverse reductive dehalogenase-homologous genes in deep subseafloor sedimentary metagenomes.</title>
        <authorList>
            <person name="Kawai M."/>
            <person name="Futagami T."/>
            <person name="Toyoda A."/>
            <person name="Takaki Y."/>
            <person name="Nishi S."/>
            <person name="Hori S."/>
            <person name="Arai W."/>
            <person name="Tsubouchi T."/>
            <person name="Morono Y."/>
            <person name="Uchiyama I."/>
            <person name="Ito T."/>
            <person name="Fujiyama A."/>
            <person name="Inagaki F."/>
            <person name="Takami H."/>
        </authorList>
    </citation>
    <scope>NUCLEOTIDE SEQUENCE</scope>
    <source>
        <strain evidence="1">Expedition CK06-06</strain>
    </source>
</reference>
<evidence type="ECO:0000313" key="1">
    <source>
        <dbReference type="EMBL" id="GAF68609.1"/>
    </source>
</evidence>
<evidence type="ECO:0008006" key="2">
    <source>
        <dbReference type="Google" id="ProtNLM"/>
    </source>
</evidence>
<protein>
    <recommendedName>
        <fullName evidence="2">Radical SAM core domain-containing protein</fullName>
    </recommendedName>
</protein>